<accession>A0A3P1CQG3</accession>
<dbReference type="OrthoDB" id="893017at2"/>
<gene>
    <name evidence="1" type="ORF">EHT87_13175</name>
</gene>
<evidence type="ECO:0000313" key="1">
    <source>
        <dbReference type="EMBL" id="RRB15471.1"/>
    </source>
</evidence>
<evidence type="ECO:0000313" key="2">
    <source>
        <dbReference type="Proteomes" id="UP000274271"/>
    </source>
</evidence>
<protein>
    <submittedName>
        <fullName evidence="1">Uncharacterized protein</fullName>
    </submittedName>
</protein>
<reference evidence="1 2" key="1">
    <citation type="submission" date="2018-11" db="EMBL/GenBank/DDBJ databases">
        <authorList>
            <person name="Zhou Z."/>
            <person name="Wang G."/>
        </authorList>
    </citation>
    <scope>NUCLEOTIDE SEQUENCE [LARGE SCALE GENOMIC DNA]</scope>
    <source>
        <strain evidence="1 2">KCTC42998</strain>
    </source>
</reference>
<dbReference type="Proteomes" id="UP000274271">
    <property type="component" value="Unassembled WGS sequence"/>
</dbReference>
<organism evidence="1 2">
    <name type="scientific">Larkinella knui</name>
    <dbReference type="NCBI Taxonomy" id="2025310"/>
    <lineage>
        <taxon>Bacteria</taxon>
        <taxon>Pseudomonadati</taxon>
        <taxon>Bacteroidota</taxon>
        <taxon>Cytophagia</taxon>
        <taxon>Cytophagales</taxon>
        <taxon>Spirosomataceae</taxon>
        <taxon>Larkinella</taxon>
    </lineage>
</organism>
<comment type="caution">
    <text evidence="1">The sequence shown here is derived from an EMBL/GenBank/DDBJ whole genome shotgun (WGS) entry which is preliminary data.</text>
</comment>
<name>A0A3P1CQG3_9BACT</name>
<sequence>MNAFPNLVNEAKNWFGREKPVSVPTETAPAPAAKTLSELEIFLKRDYFTVGLTDGYDHHATSVLDNRKKVMRAEFRRTLHLEIKKRESQISFIENLITESKNLDDRRQHILENDVSLLATEISELELEKEHSALDEGWIMGPIHNYHDGFIRGLQKYQDQKRLAYSTGLFHND</sequence>
<proteinExistence type="predicted"/>
<keyword evidence="2" id="KW-1185">Reference proteome</keyword>
<dbReference type="EMBL" id="RQJP01000002">
    <property type="protein sequence ID" value="RRB15471.1"/>
    <property type="molecule type" value="Genomic_DNA"/>
</dbReference>
<dbReference type="RefSeq" id="WP_124907075.1">
    <property type="nucleotide sequence ID" value="NZ_RQJP01000002.1"/>
</dbReference>
<dbReference type="AlphaFoldDB" id="A0A3P1CQG3"/>